<dbReference type="Proteomes" id="UP001652582">
    <property type="component" value="Chromosome 5"/>
</dbReference>
<dbReference type="GO" id="GO:1902388">
    <property type="term" value="F:ceramide 1-phosphate transfer activity"/>
    <property type="evidence" value="ECO:0007669"/>
    <property type="project" value="TreeGrafter"/>
</dbReference>
<evidence type="ECO:0000259" key="2">
    <source>
        <dbReference type="Pfam" id="PF08718"/>
    </source>
</evidence>
<dbReference type="KEGG" id="bany:112054729"/>
<evidence type="ECO:0000313" key="4">
    <source>
        <dbReference type="RefSeq" id="XP_023950379.1"/>
    </source>
</evidence>
<organism evidence="3 4">
    <name type="scientific">Bicyclus anynana</name>
    <name type="common">Squinting bush brown butterfly</name>
    <dbReference type="NCBI Taxonomy" id="110368"/>
    <lineage>
        <taxon>Eukaryota</taxon>
        <taxon>Metazoa</taxon>
        <taxon>Ecdysozoa</taxon>
        <taxon>Arthropoda</taxon>
        <taxon>Hexapoda</taxon>
        <taxon>Insecta</taxon>
        <taxon>Pterygota</taxon>
        <taxon>Neoptera</taxon>
        <taxon>Endopterygota</taxon>
        <taxon>Lepidoptera</taxon>
        <taxon>Glossata</taxon>
        <taxon>Ditrysia</taxon>
        <taxon>Papilionoidea</taxon>
        <taxon>Nymphalidae</taxon>
        <taxon>Satyrinae</taxon>
        <taxon>Satyrini</taxon>
        <taxon>Mycalesina</taxon>
        <taxon>Bicyclus</taxon>
    </lineage>
</organism>
<dbReference type="Gene3D" id="1.10.3520.10">
    <property type="entry name" value="Glycolipid transfer protein"/>
    <property type="match status" value="1"/>
</dbReference>
<dbReference type="PANTHER" id="PTHR10219:SF25">
    <property type="entry name" value="PLECKSTRIN HOMOLOGY DOMAIN-CONTAINING FAMILY A MEMBER 8"/>
    <property type="match status" value="1"/>
</dbReference>
<gene>
    <name evidence="4 5 6" type="primary">LOC112054729</name>
</gene>
<sequence>MASTTEENQTRFTFEDVKFFPSVADGKINVSSFLEASSDLITLVGRLGKAFAPVKYDMQGNVDKIKTLYDYDENSCLLELMLDEQSKGKHTAAEGVLWLNRALLFFEIAFGEIIVCLQSKNYDDNLKTVFSNAYEGSVKKYHNWVTQQLFALICKVSPTLPQIMKSFEVENNEAFETRLVSFHTTLKSVRSKIDDFIQNHNILQDSM</sequence>
<dbReference type="SUPFAM" id="SSF110004">
    <property type="entry name" value="Glycolipid transfer protein, GLTP"/>
    <property type="match status" value="1"/>
</dbReference>
<evidence type="ECO:0000313" key="5">
    <source>
        <dbReference type="RefSeq" id="XP_023950380.1"/>
    </source>
</evidence>
<reference evidence="4 5" key="1">
    <citation type="submission" date="2025-04" db="UniProtKB">
        <authorList>
            <consortium name="RefSeq"/>
        </authorList>
    </citation>
    <scope>IDENTIFICATION</scope>
</reference>
<accession>A0A6J1NUG7</accession>
<dbReference type="AlphaFoldDB" id="A0A6J1NUG7"/>
<dbReference type="RefSeq" id="XP_023950380.1">
    <property type="nucleotide sequence ID" value="XM_024094612.1"/>
</dbReference>
<dbReference type="InterPro" id="IPR036497">
    <property type="entry name" value="GLTP_sf"/>
</dbReference>
<dbReference type="GeneID" id="112054729"/>
<dbReference type="GO" id="GO:0005829">
    <property type="term" value="C:cytosol"/>
    <property type="evidence" value="ECO:0007669"/>
    <property type="project" value="TreeGrafter"/>
</dbReference>
<keyword evidence="3" id="KW-1185">Reference proteome</keyword>
<dbReference type="GO" id="GO:0016020">
    <property type="term" value="C:membrane"/>
    <property type="evidence" value="ECO:0007669"/>
    <property type="project" value="TreeGrafter"/>
</dbReference>
<proteinExistence type="predicted"/>
<dbReference type="RefSeq" id="XP_052737758.1">
    <property type="nucleotide sequence ID" value="XM_052881798.1"/>
</dbReference>
<dbReference type="InterPro" id="IPR014830">
    <property type="entry name" value="Glycolipid_transfer_prot_dom"/>
</dbReference>
<evidence type="ECO:0000256" key="1">
    <source>
        <dbReference type="ARBA" id="ARBA00022448"/>
    </source>
</evidence>
<dbReference type="OrthoDB" id="205255at2759"/>
<protein>
    <submittedName>
        <fullName evidence="4 5">Glycolipid transfer protein isoform X1</fullName>
    </submittedName>
</protein>
<dbReference type="RefSeq" id="XP_023950379.1">
    <property type="nucleotide sequence ID" value="XM_024094611.1"/>
</dbReference>
<keyword evidence="1" id="KW-0813">Transport</keyword>
<dbReference type="PANTHER" id="PTHR10219">
    <property type="entry name" value="GLYCOLIPID TRANSFER PROTEIN-RELATED"/>
    <property type="match status" value="1"/>
</dbReference>
<evidence type="ECO:0000313" key="3">
    <source>
        <dbReference type="Proteomes" id="UP001652582"/>
    </source>
</evidence>
<evidence type="ECO:0000313" key="6">
    <source>
        <dbReference type="RefSeq" id="XP_052737758.1"/>
    </source>
</evidence>
<dbReference type="Pfam" id="PF08718">
    <property type="entry name" value="GLTP"/>
    <property type="match status" value="1"/>
</dbReference>
<feature type="domain" description="Glycolipid transfer protein" evidence="2">
    <location>
        <begin position="28"/>
        <end position="167"/>
    </location>
</feature>
<dbReference type="GO" id="GO:1902387">
    <property type="term" value="F:ceramide 1-phosphate binding"/>
    <property type="evidence" value="ECO:0007669"/>
    <property type="project" value="TreeGrafter"/>
</dbReference>
<name>A0A6J1NUG7_BICAN</name>